<comment type="caution">
    <text evidence="2">The sequence shown here is derived from an EMBL/GenBank/DDBJ whole genome shotgun (WGS) entry which is preliminary data.</text>
</comment>
<dbReference type="GO" id="GO:0003676">
    <property type="term" value="F:nucleic acid binding"/>
    <property type="evidence" value="ECO:0007669"/>
    <property type="project" value="InterPro"/>
</dbReference>
<protein>
    <submittedName>
        <fullName evidence="2">Integrase core domain protein</fullName>
    </submittedName>
</protein>
<sequence length="158" mass="17685">MLHPQKSGAAVLVAVERKSRFVLLAKQAGKHAAPVAAKLNEWFSVLPLKLRRTLTQDTGTEFAMHYQLNALGMATYFCAPHHPWQKGSVENMNGRIRRYIPLGTEPNSFSDADMQVLANQLNHTPRKCLGFKTPAEVFLAHLKPLHLVCVSNFPLSRE</sequence>
<keyword evidence="3" id="KW-1185">Reference proteome</keyword>
<proteinExistence type="predicted"/>
<organism evidence="2 3">
    <name type="scientific">Clostridium vincentii</name>
    <dbReference type="NCBI Taxonomy" id="52704"/>
    <lineage>
        <taxon>Bacteria</taxon>
        <taxon>Bacillati</taxon>
        <taxon>Bacillota</taxon>
        <taxon>Clostridia</taxon>
        <taxon>Eubacteriales</taxon>
        <taxon>Clostridiaceae</taxon>
        <taxon>Clostridium</taxon>
    </lineage>
</organism>
<dbReference type="EMBL" id="PVXQ01000100">
    <property type="protein sequence ID" value="PRR78102.1"/>
    <property type="molecule type" value="Genomic_DNA"/>
</dbReference>
<feature type="domain" description="Integrase catalytic" evidence="1">
    <location>
        <begin position="1"/>
        <end position="142"/>
    </location>
</feature>
<dbReference type="PANTHER" id="PTHR10948">
    <property type="entry name" value="TRANSPOSASE"/>
    <property type="match status" value="1"/>
</dbReference>
<reference evidence="2 3" key="1">
    <citation type="submission" date="2018-03" db="EMBL/GenBank/DDBJ databases">
        <title>Genome sequence of Clostridium vincentii DSM 10228.</title>
        <authorList>
            <person name="Poehlein A."/>
            <person name="Daniel R."/>
        </authorList>
    </citation>
    <scope>NUCLEOTIDE SEQUENCE [LARGE SCALE GENOMIC DNA]</scope>
    <source>
        <strain evidence="2 3">DSM 10228</strain>
    </source>
</reference>
<dbReference type="PROSITE" id="PS50994">
    <property type="entry name" value="INTEGRASE"/>
    <property type="match status" value="1"/>
</dbReference>
<dbReference type="InterPro" id="IPR053392">
    <property type="entry name" value="Transposase_IS30-like"/>
</dbReference>
<evidence type="ECO:0000259" key="1">
    <source>
        <dbReference type="PROSITE" id="PS50994"/>
    </source>
</evidence>
<dbReference type="Gene3D" id="3.30.420.10">
    <property type="entry name" value="Ribonuclease H-like superfamily/Ribonuclease H"/>
    <property type="match status" value="1"/>
</dbReference>
<dbReference type="GO" id="GO:0015074">
    <property type="term" value="P:DNA integration"/>
    <property type="evidence" value="ECO:0007669"/>
    <property type="project" value="InterPro"/>
</dbReference>
<dbReference type="InterPro" id="IPR036397">
    <property type="entry name" value="RNaseH_sf"/>
</dbReference>
<dbReference type="InterPro" id="IPR051917">
    <property type="entry name" value="Transposase-Integrase"/>
</dbReference>
<dbReference type="PANTHER" id="PTHR10948:SF23">
    <property type="entry name" value="TRANSPOSASE INSI FOR INSERTION SEQUENCE ELEMENT IS30A-RELATED"/>
    <property type="match status" value="1"/>
</dbReference>
<dbReference type="GO" id="GO:0004803">
    <property type="term" value="F:transposase activity"/>
    <property type="evidence" value="ECO:0007669"/>
    <property type="project" value="TreeGrafter"/>
</dbReference>
<name>A0A2T0B2I8_9CLOT</name>
<dbReference type="InterPro" id="IPR001584">
    <property type="entry name" value="Integrase_cat-core"/>
</dbReference>
<evidence type="ECO:0000313" key="2">
    <source>
        <dbReference type="EMBL" id="PRR78102.1"/>
    </source>
</evidence>
<evidence type="ECO:0000313" key="3">
    <source>
        <dbReference type="Proteomes" id="UP000239471"/>
    </source>
</evidence>
<accession>A0A2T0B2I8</accession>
<dbReference type="AlphaFoldDB" id="A0A2T0B2I8"/>
<dbReference type="GO" id="GO:0032196">
    <property type="term" value="P:transposition"/>
    <property type="evidence" value="ECO:0007669"/>
    <property type="project" value="TreeGrafter"/>
</dbReference>
<gene>
    <name evidence="2" type="ORF">CLVI_34680</name>
</gene>
<dbReference type="NCBIfam" id="NF033563">
    <property type="entry name" value="transpos_IS30"/>
    <property type="match status" value="1"/>
</dbReference>
<dbReference type="SUPFAM" id="SSF53098">
    <property type="entry name" value="Ribonuclease H-like"/>
    <property type="match status" value="1"/>
</dbReference>
<dbReference type="GO" id="GO:0005829">
    <property type="term" value="C:cytosol"/>
    <property type="evidence" value="ECO:0007669"/>
    <property type="project" value="TreeGrafter"/>
</dbReference>
<dbReference type="Proteomes" id="UP000239471">
    <property type="component" value="Unassembled WGS sequence"/>
</dbReference>
<dbReference type="InterPro" id="IPR012337">
    <property type="entry name" value="RNaseH-like_sf"/>
</dbReference>